<evidence type="ECO:0000256" key="2">
    <source>
        <dbReference type="ARBA" id="ARBA00035112"/>
    </source>
</evidence>
<evidence type="ECO:0000313" key="5">
    <source>
        <dbReference type="Proteomes" id="UP001322277"/>
    </source>
</evidence>
<evidence type="ECO:0000256" key="1">
    <source>
        <dbReference type="ARBA" id="ARBA00004685"/>
    </source>
</evidence>
<dbReference type="RefSeq" id="XP_062787751.1">
    <property type="nucleotide sequence ID" value="XM_062931700.1"/>
</dbReference>
<dbReference type="AlphaFoldDB" id="A0AAX4J548"/>
<gene>
    <name evidence="4" type="ORF">CDEST_15545</name>
</gene>
<dbReference type="Pfam" id="PF11807">
    <property type="entry name" value="UstYa"/>
    <property type="match status" value="1"/>
</dbReference>
<feature type="transmembrane region" description="Helical" evidence="3">
    <location>
        <begin position="34"/>
        <end position="51"/>
    </location>
</feature>
<keyword evidence="3" id="KW-0812">Transmembrane</keyword>
<dbReference type="EMBL" id="CP137316">
    <property type="protein sequence ID" value="WQF90531.1"/>
    <property type="molecule type" value="Genomic_DNA"/>
</dbReference>
<name>A0AAX4J548_9PEZI</name>
<reference evidence="5" key="1">
    <citation type="journal article" date="2023" name="bioRxiv">
        <title>Complete genome of the Medicago anthracnose fungus, Colletotrichum destructivum, reveals a mini-chromosome-like region within a core chromosome.</title>
        <authorList>
            <person name="Lapalu N."/>
            <person name="Simon A."/>
            <person name="Lu A."/>
            <person name="Plaumann P.-L."/>
            <person name="Amselem J."/>
            <person name="Pigne S."/>
            <person name="Auger A."/>
            <person name="Koch C."/>
            <person name="Dallery J.-F."/>
            <person name="O'Connell R.J."/>
        </authorList>
    </citation>
    <scope>NUCLEOTIDE SEQUENCE [LARGE SCALE GENOMIC DNA]</scope>
    <source>
        <strain evidence="5">CBS 520.97</strain>
    </source>
</reference>
<comment type="similarity">
    <text evidence="2">Belongs to the ustYa family.</text>
</comment>
<accession>A0AAX4J548</accession>
<dbReference type="GeneID" id="87952044"/>
<dbReference type="KEGG" id="cdet:87952044"/>
<evidence type="ECO:0000313" key="4">
    <source>
        <dbReference type="EMBL" id="WQF90531.1"/>
    </source>
</evidence>
<comment type="pathway">
    <text evidence="1">Mycotoxin biosynthesis.</text>
</comment>
<keyword evidence="3" id="KW-1133">Transmembrane helix</keyword>
<dbReference type="InterPro" id="IPR021765">
    <property type="entry name" value="UstYa-like"/>
</dbReference>
<dbReference type="PANTHER" id="PTHR33365">
    <property type="entry name" value="YALI0B05434P"/>
    <property type="match status" value="1"/>
</dbReference>
<keyword evidence="3" id="KW-0472">Membrane</keyword>
<dbReference type="GO" id="GO:0043386">
    <property type="term" value="P:mycotoxin biosynthetic process"/>
    <property type="evidence" value="ECO:0007669"/>
    <property type="project" value="InterPro"/>
</dbReference>
<sequence length="215" mass="24965">MAPGTRYKLVNNADENNRKTSVALRLQSLFKKNGVYLSMLLWLGLFLIFSLNKLVTDKNATHSEFKTVNFTEVDVYQDISSAADAAWLNLTPPGTGYLWEYDITRRRPKPTGIAMFHQLHCLQMIRFEVQILLHKQTEVHRNVHDDIESAHWLHCFDYLRQTLLCHADSGLEETKMFQGEEYIDGMVPHQCRDPQPLYEKTLRSRLDYGVSEATM</sequence>
<protein>
    <submittedName>
        <fullName evidence="4">Mycotoxin biosynthesis protein UstYa</fullName>
    </submittedName>
</protein>
<evidence type="ECO:0000256" key="3">
    <source>
        <dbReference type="SAM" id="Phobius"/>
    </source>
</evidence>
<keyword evidence="5" id="KW-1185">Reference proteome</keyword>
<organism evidence="4 5">
    <name type="scientific">Colletotrichum destructivum</name>
    <dbReference type="NCBI Taxonomy" id="34406"/>
    <lineage>
        <taxon>Eukaryota</taxon>
        <taxon>Fungi</taxon>
        <taxon>Dikarya</taxon>
        <taxon>Ascomycota</taxon>
        <taxon>Pezizomycotina</taxon>
        <taxon>Sordariomycetes</taxon>
        <taxon>Hypocreomycetidae</taxon>
        <taxon>Glomerellales</taxon>
        <taxon>Glomerellaceae</taxon>
        <taxon>Colletotrichum</taxon>
        <taxon>Colletotrichum destructivum species complex</taxon>
    </lineage>
</organism>
<dbReference type="PANTHER" id="PTHR33365:SF4">
    <property type="entry name" value="CYCLOCHLOROTINE BIOSYNTHESIS PROTEIN O"/>
    <property type="match status" value="1"/>
</dbReference>
<proteinExistence type="inferred from homology"/>
<dbReference type="Proteomes" id="UP001322277">
    <property type="component" value="Chromosome 12"/>
</dbReference>